<dbReference type="Gramene" id="Bo3g149330.1">
    <property type="protein sequence ID" value="Bo3g149330.1"/>
    <property type="gene ID" value="Bo3g149330"/>
</dbReference>
<dbReference type="CDD" id="cd13136">
    <property type="entry name" value="MATE_DinF_like"/>
    <property type="match status" value="1"/>
</dbReference>
<dbReference type="PANTHER" id="PTHR42893:SF45">
    <property type="entry name" value="PROTEIN DETOXIFICATION 45, CHLOROPLASTIC"/>
    <property type="match status" value="1"/>
</dbReference>
<evidence type="ECO:0000256" key="4">
    <source>
        <dbReference type="ARBA" id="ARBA00022989"/>
    </source>
</evidence>
<evidence type="ECO:0000256" key="3">
    <source>
        <dbReference type="ARBA" id="ARBA00022692"/>
    </source>
</evidence>
<keyword evidence="3 6" id="KW-0812">Transmembrane</keyword>
<dbReference type="eggNOG" id="KOG1347">
    <property type="taxonomic scope" value="Eukaryota"/>
</dbReference>
<organism evidence="7 8">
    <name type="scientific">Brassica oleracea var. oleracea</name>
    <dbReference type="NCBI Taxonomy" id="109376"/>
    <lineage>
        <taxon>Eukaryota</taxon>
        <taxon>Viridiplantae</taxon>
        <taxon>Streptophyta</taxon>
        <taxon>Embryophyta</taxon>
        <taxon>Tracheophyta</taxon>
        <taxon>Spermatophyta</taxon>
        <taxon>Magnoliopsida</taxon>
        <taxon>eudicotyledons</taxon>
        <taxon>Gunneridae</taxon>
        <taxon>Pentapetalae</taxon>
        <taxon>rosids</taxon>
        <taxon>malvids</taxon>
        <taxon>Brassicales</taxon>
        <taxon>Brassicaceae</taxon>
        <taxon>Brassiceae</taxon>
        <taxon>Brassica</taxon>
    </lineage>
</organism>
<sequence>MESTGSARLVGGNQVSLPLTTTTTHHRFAKVKRQGNFQPINDVSAPQSCSLHANPHSVSPFVTRRKSQINPDCGVVKLEEEEDVSLPEVNGVHAGNSRHVDVKRELVMLSLPAIVGQAIDPLTLLMETAYIGRLGSVELGSAAVSMSIFNTISKLFNIPLLSVSTSFVAEDIAKVAAQDLAEDLPIPYIFSLNGFSEDMHGDRPSQGLPERKQLSSVSTALVLAIGIGIFEALALSLLSGPFLRLMGVQSTSEMFIPARQFLVLRALGAPAYVVSLALQGIFRGFKDTKTPVYCLGLHSLSPTIFLISIGSLISITQFRMGVAGAAISSVISQYTVTIVMIMRLNKRVILLPPKMGSLKFGDYLKSGGFVLGRTLSVLMTMTVATSMAARQGAFAMAAHQICMQVWLAVSMLTDALASSGQALIASSASKRDFEGVKEVTTFVLKIGVVTGIALAIVLGISFSSVAGLFSKDPEVLQIVRKGVLFVAATQPITALAFIFDGLHYGMSDFPYAAWSMMVVGGISSAFMLYAPAGMGLSGVWVGLSIFMGFRMVAGFGRLMWKKGPWWFMHTTSHKREKMEDSSASFVGNRYWVLRHGKSIPNERGLIVSSMENGVLPEYQLAPDGVAQAQLAGQSFLKQLEESKISLDKVRICYSPFSRTTHTAKVVAQVLNIPFDSPQCKMMETLRERYFGPTFELKSHDKYPEIWDLDEKDPFMGPEGGESADDVVSRLATAMLSMEAEFQRCAVLVVSHGDPLQMLQNIMHSAKQHSGGGGGLAERIQMSRVASVLSQHRKFALLTGELRPLV</sequence>
<feature type="transmembrane region" description="Helical" evidence="6">
    <location>
        <begin position="511"/>
        <end position="532"/>
    </location>
</feature>
<dbReference type="InterPro" id="IPR029033">
    <property type="entry name" value="His_PPase_superfam"/>
</dbReference>
<accession>A0A0D3BJ77</accession>
<reference evidence="7 8" key="1">
    <citation type="journal article" date="2014" name="Genome Biol.">
        <title>Transcriptome and methylome profiling reveals relics of genome dominance in the mesopolyploid Brassica oleracea.</title>
        <authorList>
            <person name="Parkin I.A."/>
            <person name="Koh C."/>
            <person name="Tang H."/>
            <person name="Robinson S.J."/>
            <person name="Kagale S."/>
            <person name="Clarke W.E."/>
            <person name="Town C.D."/>
            <person name="Nixon J."/>
            <person name="Krishnakumar V."/>
            <person name="Bidwell S.L."/>
            <person name="Denoeud F."/>
            <person name="Belcram H."/>
            <person name="Links M.G."/>
            <person name="Just J."/>
            <person name="Clarke C."/>
            <person name="Bender T."/>
            <person name="Huebert T."/>
            <person name="Mason A.S."/>
            <person name="Pires J.C."/>
            <person name="Barker G."/>
            <person name="Moore J."/>
            <person name="Walley P.G."/>
            <person name="Manoli S."/>
            <person name="Batley J."/>
            <person name="Edwards D."/>
            <person name="Nelson M.N."/>
            <person name="Wang X."/>
            <person name="Paterson A.H."/>
            <person name="King G."/>
            <person name="Bancroft I."/>
            <person name="Chalhoub B."/>
            <person name="Sharpe A.G."/>
        </authorList>
    </citation>
    <scope>NUCLEOTIDE SEQUENCE</scope>
    <source>
        <strain evidence="7 8">cv. TO1000</strain>
    </source>
</reference>
<protein>
    <recommendedName>
        <fullName evidence="6">Protein DETOXIFICATION</fullName>
    </recommendedName>
    <alternativeName>
        <fullName evidence="6">Multidrug and toxic compound extrusion protein</fullName>
    </alternativeName>
</protein>
<dbReference type="SUPFAM" id="SSF53254">
    <property type="entry name" value="Phosphoglycerate mutase-like"/>
    <property type="match status" value="1"/>
</dbReference>
<dbReference type="Pfam" id="PF00300">
    <property type="entry name" value="His_Phos_1"/>
    <property type="match status" value="1"/>
</dbReference>
<dbReference type="InterPro" id="IPR002528">
    <property type="entry name" value="MATE_fam"/>
</dbReference>
<feature type="transmembrane region" description="Helical" evidence="6">
    <location>
        <begin position="321"/>
        <end position="342"/>
    </location>
</feature>
<dbReference type="Gene3D" id="3.40.50.1240">
    <property type="entry name" value="Phosphoglycerate mutase-like"/>
    <property type="match status" value="1"/>
</dbReference>
<dbReference type="GO" id="GO:0016020">
    <property type="term" value="C:membrane"/>
    <property type="evidence" value="ECO:0007669"/>
    <property type="project" value="UniProtKB-SubCell"/>
</dbReference>
<dbReference type="Proteomes" id="UP000032141">
    <property type="component" value="Chromosome C3"/>
</dbReference>
<dbReference type="CDD" id="cd07067">
    <property type="entry name" value="HP_PGM_like"/>
    <property type="match status" value="1"/>
</dbReference>
<dbReference type="STRING" id="109376.A0A0D3BJ77"/>
<dbReference type="EnsemblPlants" id="Bo3g149330.1">
    <property type="protein sequence ID" value="Bo3g149330.1"/>
    <property type="gene ID" value="Bo3g149330"/>
</dbReference>
<dbReference type="GO" id="GO:0015297">
    <property type="term" value="F:antiporter activity"/>
    <property type="evidence" value="ECO:0007669"/>
    <property type="project" value="InterPro"/>
</dbReference>
<feature type="transmembrane region" description="Helical" evidence="6">
    <location>
        <begin position="363"/>
        <end position="385"/>
    </location>
</feature>
<keyword evidence="5 6" id="KW-0472">Membrane</keyword>
<keyword evidence="4 6" id="KW-1133">Transmembrane helix</keyword>
<dbReference type="Pfam" id="PF01554">
    <property type="entry name" value="MatE"/>
    <property type="match status" value="2"/>
</dbReference>
<dbReference type="SMART" id="SM00855">
    <property type="entry name" value="PGAM"/>
    <property type="match status" value="1"/>
</dbReference>
<evidence type="ECO:0000256" key="6">
    <source>
        <dbReference type="RuleBase" id="RU004914"/>
    </source>
</evidence>
<dbReference type="InterPro" id="IPR044644">
    <property type="entry name" value="DinF-like"/>
</dbReference>
<dbReference type="AlphaFoldDB" id="A0A0D3BJ77"/>
<dbReference type="InterPro" id="IPR013078">
    <property type="entry name" value="His_Pase_superF_clade-1"/>
</dbReference>
<dbReference type="OMA" id="RIWGAPF"/>
<evidence type="ECO:0000256" key="1">
    <source>
        <dbReference type="ARBA" id="ARBA00004141"/>
    </source>
</evidence>
<proteinExistence type="inferred from homology"/>
<feature type="transmembrane region" description="Helical" evidence="6">
    <location>
        <begin position="294"/>
        <end position="315"/>
    </location>
</feature>
<comment type="subcellular location">
    <subcellularLocation>
        <location evidence="1">Membrane</location>
        <topology evidence="1">Multi-pass membrane protein</topology>
    </subcellularLocation>
</comment>
<evidence type="ECO:0000256" key="2">
    <source>
        <dbReference type="ARBA" id="ARBA00010199"/>
    </source>
</evidence>
<feature type="transmembrane region" description="Helical" evidence="6">
    <location>
        <begin position="220"/>
        <end position="242"/>
    </location>
</feature>
<dbReference type="HOGENOM" id="CLU_012893_16_2_1"/>
<dbReference type="NCBIfam" id="TIGR00797">
    <property type="entry name" value="matE"/>
    <property type="match status" value="1"/>
</dbReference>
<dbReference type="PANTHER" id="PTHR42893">
    <property type="entry name" value="PROTEIN DETOXIFICATION 44, CHLOROPLASTIC-RELATED"/>
    <property type="match status" value="1"/>
</dbReference>
<comment type="similarity">
    <text evidence="2 6">Belongs to the multi antimicrobial extrusion (MATE) (TC 2.A.66.1) family.</text>
</comment>
<feature type="transmembrane region" description="Helical" evidence="6">
    <location>
        <begin position="446"/>
        <end position="470"/>
    </location>
</feature>
<evidence type="ECO:0000313" key="7">
    <source>
        <dbReference type="EnsemblPlants" id="Bo3g149330.1"/>
    </source>
</evidence>
<dbReference type="GO" id="GO:0042910">
    <property type="term" value="F:xenobiotic transmembrane transporter activity"/>
    <property type="evidence" value="ECO:0007669"/>
    <property type="project" value="InterPro"/>
</dbReference>
<feature type="transmembrane region" description="Helical" evidence="6">
    <location>
        <begin position="262"/>
        <end position="282"/>
    </location>
</feature>
<feature type="transmembrane region" description="Helical" evidence="6">
    <location>
        <begin position="538"/>
        <end position="560"/>
    </location>
</feature>
<name>A0A0D3BJ77_BRAOL</name>
<dbReference type="GO" id="GO:0009507">
    <property type="term" value="C:chloroplast"/>
    <property type="evidence" value="ECO:0007669"/>
    <property type="project" value="TreeGrafter"/>
</dbReference>
<evidence type="ECO:0000313" key="8">
    <source>
        <dbReference type="Proteomes" id="UP000032141"/>
    </source>
</evidence>
<evidence type="ECO:0000256" key="5">
    <source>
        <dbReference type="ARBA" id="ARBA00023136"/>
    </source>
</evidence>
<keyword evidence="8" id="KW-1185">Reference proteome</keyword>
<reference evidence="7" key="2">
    <citation type="submission" date="2015-03" db="UniProtKB">
        <authorList>
            <consortium name="EnsemblPlants"/>
        </authorList>
    </citation>
    <scope>IDENTIFICATION</scope>
</reference>
<feature type="transmembrane region" description="Helical" evidence="6">
    <location>
        <begin position="482"/>
        <end position="499"/>
    </location>
</feature>
<feature type="transmembrane region" description="Helical" evidence="6">
    <location>
        <begin position="405"/>
        <end position="425"/>
    </location>
</feature>